<keyword evidence="1" id="KW-0255">Endonuclease</keyword>
<evidence type="ECO:0000313" key="2">
    <source>
        <dbReference type="Proteomes" id="UP000245207"/>
    </source>
</evidence>
<dbReference type="GO" id="GO:0004527">
    <property type="term" value="F:exonuclease activity"/>
    <property type="evidence" value="ECO:0007669"/>
    <property type="project" value="UniProtKB-KW"/>
</dbReference>
<comment type="caution">
    <text evidence="1">The sequence shown here is derived from an EMBL/GenBank/DDBJ whole genome shotgun (WGS) entry which is preliminary data.</text>
</comment>
<dbReference type="Proteomes" id="UP000245207">
    <property type="component" value="Unassembled WGS sequence"/>
</dbReference>
<proteinExistence type="predicted"/>
<reference evidence="1 2" key="1">
    <citation type="journal article" date="2018" name="Mol. Plant">
        <title>The genome of Artemisia annua provides insight into the evolution of Asteraceae family and artemisinin biosynthesis.</title>
        <authorList>
            <person name="Shen Q."/>
            <person name="Zhang L."/>
            <person name="Liao Z."/>
            <person name="Wang S."/>
            <person name="Yan T."/>
            <person name="Shi P."/>
            <person name="Liu M."/>
            <person name="Fu X."/>
            <person name="Pan Q."/>
            <person name="Wang Y."/>
            <person name="Lv Z."/>
            <person name="Lu X."/>
            <person name="Zhang F."/>
            <person name="Jiang W."/>
            <person name="Ma Y."/>
            <person name="Chen M."/>
            <person name="Hao X."/>
            <person name="Li L."/>
            <person name="Tang Y."/>
            <person name="Lv G."/>
            <person name="Zhou Y."/>
            <person name="Sun X."/>
            <person name="Brodelius P.E."/>
            <person name="Rose J.K.C."/>
            <person name="Tang K."/>
        </authorList>
    </citation>
    <scope>NUCLEOTIDE SEQUENCE [LARGE SCALE GENOMIC DNA]</scope>
    <source>
        <strain evidence="2">cv. Huhao1</strain>
        <tissue evidence="1">Leaf</tissue>
    </source>
</reference>
<evidence type="ECO:0000313" key="1">
    <source>
        <dbReference type="EMBL" id="PWA45333.1"/>
    </source>
</evidence>
<protein>
    <submittedName>
        <fullName evidence="1">Endonuclease/exonuclease/phosphatase</fullName>
    </submittedName>
</protein>
<keyword evidence="2" id="KW-1185">Reference proteome</keyword>
<dbReference type="GO" id="GO:0004519">
    <property type="term" value="F:endonuclease activity"/>
    <property type="evidence" value="ECO:0007669"/>
    <property type="project" value="UniProtKB-KW"/>
</dbReference>
<gene>
    <name evidence="1" type="ORF">CTI12_AA519360</name>
</gene>
<dbReference type="AlphaFoldDB" id="A0A2U1L8L6"/>
<keyword evidence="1" id="KW-0378">Hydrolase</keyword>
<sequence length="141" mass="16335">MKVKFLLEPHALWNKCIKELHDYDGGFRSDIGSASCSGVWENIIRCCNEIKMLDLNLNNLMVKKVNSGNQTHFWTNSWIIGGRFSVKSLNSLIQNKLIGGGRIDVPFKWNSWFPRKVNICAWRLTMNRLPTKDNLTRFGYN</sequence>
<accession>A0A2U1L8L6</accession>
<organism evidence="1 2">
    <name type="scientific">Artemisia annua</name>
    <name type="common">Sweet wormwood</name>
    <dbReference type="NCBI Taxonomy" id="35608"/>
    <lineage>
        <taxon>Eukaryota</taxon>
        <taxon>Viridiplantae</taxon>
        <taxon>Streptophyta</taxon>
        <taxon>Embryophyta</taxon>
        <taxon>Tracheophyta</taxon>
        <taxon>Spermatophyta</taxon>
        <taxon>Magnoliopsida</taxon>
        <taxon>eudicotyledons</taxon>
        <taxon>Gunneridae</taxon>
        <taxon>Pentapetalae</taxon>
        <taxon>asterids</taxon>
        <taxon>campanulids</taxon>
        <taxon>Asterales</taxon>
        <taxon>Asteraceae</taxon>
        <taxon>Asteroideae</taxon>
        <taxon>Anthemideae</taxon>
        <taxon>Artemisiinae</taxon>
        <taxon>Artemisia</taxon>
    </lineage>
</organism>
<name>A0A2U1L8L6_ARTAN</name>
<dbReference type="EMBL" id="PKPP01010817">
    <property type="protein sequence ID" value="PWA45333.1"/>
    <property type="molecule type" value="Genomic_DNA"/>
</dbReference>
<keyword evidence="1" id="KW-0269">Exonuclease</keyword>
<keyword evidence="1" id="KW-0540">Nuclease</keyword>